<dbReference type="AlphaFoldDB" id="X1PX20"/>
<evidence type="ECO:0008006" key="8">
    <source>
        <dbReference type="Google" id="ProtNLM"/>
    </source>
</evidence>
<feature type="transmembrane region" description="Helical" evidence="6">
    <location>
        <begin position="6"/>
        <end position="25"/>
    </location>
</feature>
<dbReference type="InterPro" id="IPR001204">
    <property type="entry name" value="Phos_transporter"/>
</dbReference>
<keyword evidence="2" id="KW-0813">Transport</keyword>
<proteinExistence type="predicted"/>
<feature type="non-terminal residue" evidence="7">
    <location>
        <position position="137"/>
    </location>
</feature>
<evidence type="ECO:0000256" key="1">
    <source>
        <dbReference type="ARBA" id="ARBA00004141"/>
    </source>
</evidence>
<feature type="transmembrane region" description="Helical" evidence="6">
    <location>
        <begin position="109"/>
        <end position="132"/>
    </location>
</feature>
<sequence>MPDASLYLLILIIILAIGFGFTNGLNDAANAIATAISTRALSPRNAVILAGLFNFAGAATGLEVARTIGKGILIPEAISYLTVIAALASVIIWTSLATYYGLPVSLTHGFIAGLAAAGTAAIGGGAVVWGVMGKVLA</sequence>
<feature type="transmembrane region" description="Helical" evidence="6">
    <location>
        <begin position="46"/>
        <end position="65"/>
    </location>
</feature>
<keyword evidence="4 6" id="KW-1133">Transmembrane helix</keyword>
<accession>X1PX20</accession>
<keyword evidence="5 6" id="KW-0472">Membrane</keyword>
<feature type="transmembrane region" description="Helical" evidence="6">
    <location>
        <begin position="77"/>
        <end position="102"/>
    </location>
</feature>
<comment type="subcellular location">
    <subcellularLocation>
        <location evidence="1">Membrane</location>
        <topology evidence="1">Multi-pass membrane protein</topology>
    </subcellularLocation>
</comment>
<dbReference type="GO" id="GO:0016020">
    <property type="term" value="C:membrane"/>
    <property type="evidence" value="ECO:0007669"/>
    <property type="project" value="UniProtKB-SubCell"/>
</dbReference>
<name>X1PX20_9ZZZZ</name>
<evidence type="ECO:0000256" key="6">
    <source>
        <dbReference type="SAM" id="Phobius"/>
    </source>
</evidence>
<dbReference type="Pfam" id="PF01384">
    <property type="entry name" value="PHO4"/>
    <property type="match status" value="1"/>
</dbReference>
<dbReference type="GO" id="GO:0035435">
    <property type="term" value="P:phosphate ion transmembrane transport"/>
    <property type="evidence" value="ECO:0007669"/>
    <property type="project" value="TreeGrafter"/>
</dbReference>
<dbReference type="PANTHER" id="PTHR11101:SF80">
    <property type="entry name" value="PHOSPHATE TRANSPORTER"/>
    <property type="match status" value="1"/>
</dbReference>
<reference evidence="7" key="1">
    <citation type="journal article" date="2014" name="Front. Microbiol.">
        <title>High frequency of phylogenetically diverse reductive dehalogenase-homologous genes in deep subseafloor sedimentary metagenomes.</title>
        <authorList>
            <person name="Kawai M."/>
            <person name="Futagami T."/>
            <person name="Toyoda A."/>
            <person name="Takaki Y."/>
            <person name="Nishi S."/>
            <person name="Hori S."/>
            <person name="Arai W."/>
            <person name="Tsubouchi T."/>
            <person name="Morono Y."/>
            <person name="Uchiyama I."/>
            <person name="Ito T."/>
            <person name="Fujiyama A."/>
            <person name="Inagaki F."/>
            <person name="Takami H."/>
        </authorList>
    </citation>
    <scope>NUCLEOTIDE SEQUENCE</scope>
    <source>
        <strain evidence="7">Expedition CK06-06</strain>
    </source>
</reference>
<evidence type="ECO:0000313" key="7">
    <source>
        <dbReference type="EMBL" id="GAI47091.1"/>
    </source>
</evidence>
<evidence type="ECO:0000256" key="5">
    <source>
        <dbReference type="ARBA" id="ARBA00023136"/>
    </source>
</evidence>
<organism evidence="7">
    <name type="scientific">marine sediment metagenome</name>
    <dbReference type="NCBI Taxonomy" id="412755"/>
    <lineage>
        <taxon>unclassified sequences</taxon>
        <taxon>metagenomes</taxon>
        <taxon>ecological metagenomes</taxon>
    </lineage>
</organism>
<dbReference type="PANTHER" id="PTHR11101">
    <property type="entry name" value="PHOSPHATE TRANSPORTER"/>
    <property type="match status" value="1"/>
</dbReference>
<protein>
    <recommendedName>
        <fullName evidence="8">Inorganic phosphate transporter</fullName>
    </recommendedName>
</protein>
<comment type="caution">
    <text evidence="7">The sequence shown here is derived from an EMBL/GenBank/DDBJ whole genome shotgun (WGS) entry which is preliminary data.</text>
</comment>
<keyword evidence="3 6" id="KW-0812">Transmembrane</keyword>
<dbReference type="EMBL" id="BARV01040947">
    <property type="protein sequence ID" value="GAI47091.1"/>
    <property type="molecule type" value="Genomic_DNA"/>
</dbReference>
<evidence type="ECO:0000256" key="3">
    <source>
        <dbReference type="ARBA" id="ARBA00022692"/>
    </source>
</evidence>
<dbReference type="GO" id="GO:0005315">
    <property type="term" value="F:phosphate transmembrane transporter activity"/>
    <property type="evidence" value="ECO:0007669"/>
    <property type="project" value="InterPro"/>
</dbReference>
<evidence type="ECO:0000256" key="2">
    <source>
        <dbReference type="ARBA" id="ARBA00022448"/>
    </source>
</evidence>
<gene>
    <name evidence="7" type="ORF">S06H3_62203</name>
</gene>
<evidence type="ECO:0000256" key="4">
    <source>
        <dbReference type="ARBA" id="ARBA00022989"/>
    </source>
</evidence>